<gene>
    <name evidence="1" type="ORF">ABVN21_01435</name>
</gene>
<dbReference type="RefSeq" id="WP_339556081.1">
    <property type="nucleotide sequence ID" value="NZ_CP159258.1"/>
</dbReference>
<proteinExistence type="predicted"/>
<sequence>MSYLNAAAVSSITAQVNLGATALPDKLNTLEVSLADESEVKHYSFTAVRGQDVWINAKVVNGRSLTLEYNLDGAWSAIPWGTPLTVSGLQPNQEVQIRISKSASVPFVAGEAYPVEFGSAPYYTDSLVRGDASQLPLYWATTQVYIALNWSVRLQDSTGHALEGATATLILNKGADDAEFDLMTDSSGNAASVVRLGECYGNLKSDPFWTRSGKYNYQWELEYNLGYWLIKVQGKEASGVGGHNVPNVSLAHICYQRMLRN</sequence>
<evidence type="ECO:0000313" key="1">
    <source>
        <dbReference type="EMBL" id="XCG74780.1"/>
    </source>
</evidence>
<organism evidence="1">
    <name type="scientific">Pseudomonas sp. MYb327</name>
    <dbReference type="NCBI Taxonomy" id="2745230"/>
    <lineage>
        <taxon>Bacteria</taxon>
        <taxon>Pseudomonadati</taxon>
        <taxon>Pseudomonadota</taxon>
        <taxon>Gammaproteobacteria</taxon>
        <taxon>Pseudomonadales</taxon>
        <taxon>Pseudomonadaceae</taxon>
        <taxon>Pseudomonas</taxon>
    </lineage>
</organism>
<dbReference type="AlphaFoldDB" id="A0AAU8E5H4"/>
<dbReference type="EMBL" id="CP159258">
    <property type="protein sequence ID" value="XCG74780.1"/>
    <property type="molecule type" value="Genomic_DNA"/>
</dbReference>
<protein>
    <submittedName>
        <fullName evidence="1">Uncharacterized protein</fullName>
    </submittedName>
</protein>
<reference evidence="1" key="1">
    <citation type="submission" date="2024-06" db="EMBL/GenBank/DDBJ databases">
        <title>The Caenorhabditis elegans bacterial microbiome influences microsporidia infection through nutrient limitation and inhibiting parasite invasion.</title>
        <authorList>
            <person name="Tamim El Jarkass H."/>
            <person name="Castelblanco S."/>
            <person name="Kaur M."/>
            <person name="Wan Y.C."/>
            <person name="Ellis A.E."/>
            <person name="Sheldon R.D."/>
            <person name="Lien E.C."/>
            <person name="Burton N.O."/>
            <person name="Wright G.D."/>
            <person name="Reinke A.W."/>
        </authorList>
    </citation>
    <scope>NUCLEOTIDE SEQUENCE</scope>
    <source>
        <strain evidence="1">MYb327</strain>
    </source>
</reference>
<accession>A0AAU8E5H4</accession>
<name>A0AAU8E5H4_9PSED</name>